<keyword evidence="2" id="KW-0677">Repeat</keyword>
<dbReference type="InterPro" id="IPR051746">
    <property type="entry name" value="Kelch_domain_containing_8"/>
</dbReference>
<dbReference type="Pfam" id="PF01344">
    <property type="entry name" value="Kelch_1"/>
    <property type="match status" value="2"/>
</dbReference>
<dbReference type="PANTHER" id="PTHR46260:SF3">
    <property type="entry name" value="RING-TYPE DOMAIN-CONTAINING PROTEIN"/>
    <property type="match status" value="1"/>
</dbReference>
<name>A0A9W9YT39_9CNID</name>
<keyword evidence="1" id="KW-0880">Kelch repeat</keyword>
<evidence type="ECO:0000256" key="2">
    <source>
        <dbReference type="ARBA" id="ARBA00022737"/>
    </source>
</evidence>
<organism evidence="4 5">
    <name type="scientific">Desmophyllum pertusum</name>
    <dbReference type="NCBI Taxonomy" id="174260"/>
    <lineage>
        <taxon>Eukaryota</taxon>
        <taxon>Metazoa</taxon>
        <taxon>Cnidaria</taxon>
        <taxon>Anthozoa</taxon>
        <taxon>Hexacorallia</taxon>
        <taxon>Scleractinia</taxon>
        <taxon>Caryophylliina</taxon>
        <taxon>Caryophylliidae</taxon>
        <taxon>Desmophyllum</taxon>
    </lineage>
</organism>
<evidence type="ECO:0000313" key="5">
    <source>
        <dbReference type="Proteomes" id="UP001163046"/>
    </source>
</evidence>
<dbReference type="SUPFAM" id="SSF50965">
    <property type="entry name" value="Galactose oxidase, central domain"/>
    <property type="match status" value="1"/>
</dbReference>
<dbReference type="SMART" id="SM00612">
    <property type="entry name" value="Kelch"/>
    <property type="match status" value="6"/>
</dbReference>
<protein>
    <recommendedName>
        <fullName evidence="3">Attractin/MKLN-like beta-propeller domain-containing protein</fullName>
    </recommendedName>
</protein>
<gene>
    <name evidence="4" type="ORF">OS493_013239</name>
</gene>
<dbReference type="Pfam" id="PF24981">
    <property type="entry name" value="Beta-prop_ATRN-LZTR1"/>
    <property type="match status" value="1"/>
</dbReference>
<dbReference type="InterPro" id="IPR006652">
    <property type="entry name" value="Kelch_1"/>
</dbReference>
<sequence length="335" mass="37618">MRWRALYAGQEISPQRPRTCLQTHEDAIVTCGGLSPDGLVRNLTLCYVPAEKTWYQLAPMLTRRCRHGFTACQGFVYAIGGKGEDSFHCSVERYDPRTNTWGYVAPLAKKVKLVGTATLQGVLYIAGGIEFTTEQGRRRCDTVQRYNPSTNSWTSVAPLSSRRCSVCLVTDAHYLFSIGGLGDDDFLSAVERFDPKLNTWMQMAPMSEKRGCACGVCLEKKIYIFGGTVDAFSRHASVSCEVYDITLNEWHSIASMHVPRFHASAVLLQDQIYVFGGIGSESVDRHNSRMVECYDVQKNQWVAAHSMPYEETYFRGCPVSMYKDLLHSLNKVTIP</sequence>
<dbReference type="InterPro" id="IPR056737">
    <property type="entry name" value="Beta-prop_ATRN-MKLN-like"/>
</dbReference>
<feature type="domain" description="Attractin/MKLN-like beta-propeller" evidence="3">
    <location>
        <begin position="173"/>
        <end position="306"/>
    </location>
</feature>
<reference evidence="4" key="1">
    <citation type="submission" date="2023-01" db="EMBL/GenBank/DDBJ databases">
        <title>Genome assembly of the deep-sea coral Lophelia pertusa.</title>
        <authorList>
            <person name="Herrera S."/>
            <person name="Cordes E."/>
        </authorList>
    </citation>
    <scope>NUCLEOTIDE SEQUENCE</scope>
    <source>
        <strain evidence="4">USNM1676648</strain>
        <tissue evidence="4">Polyp</tissue>
    </source>
</reference>
<evidence type="ECO:0000259" key="3">
    <source>
        <dbReference type="Pfam" id="PF24981"/>
    </source>
</evidence>
<dbReference type="EMBL" id="MU827307">
    <property type="protein sequence ID" value="KAJ7362148.1"/>
    <property type="molecule type" value="Genomic_DNA"/>
</dbReference>
<accession>A0A9W9YT39</accession>
<dbReference type="OrthoDB" id="45365at2759"/>
<dbReference type="PANTHER" id="PTHR46260">
    <property type="entry name" value="RING-TYPE DOMAIN-CONTAINING PROTEIN"/>
    <property type="match status" value="1"/>
</dbReference>
<proteinExistence type="predicted"/>
<dbReference type="Gene3D" id="2.120.10.80">
    <property type="entry name" value="Kelch-type beta propeller"/>
    <property type="match status" value="2"/>
</dbReference>
<comment type="caution">
    <text evidence="4">The sequence shown here is derived from an EMBL/GenBank/DDBJ whole genome shotgun (WGS) entry which is preliminary data.</text>
</comment>
<dbReference type="AlphaFoldDB" id="A0A9W9YT39"/>
<evidence type="ECO:0000256" key="1">
    <source>
        <dbReference type="ARBA" id="ARBA00022441"/>
    </source>
</evidence>
<dbReference type="InterPro" id="IPR015915">
    <property type="entry name" value="Kelch-typ_b-propeller"/>
</dbReference>
<keyword evidence="5" id="KW-1185">Reference proteome</keyword>
<evidence type="ECO:0000313" key="4">
    <source>
        <dbReference type="EMBL" id="KAJ7362148.1"/>
    </source>
</evidence>
<dbReference type="SUPFAM" id="SSF117281">
    <property type="entry name" value="Kelch motif"/>
    <property type="match status" value="1"/>
</dbReference>
<dbReference type="InterPro" id="IPR011043">
    <property type="entry name" value="Gal_Oxase/kelch_b-propeller"/>
</dbReference>
<dbReference type="Proteomes" id="UP001163046">
    <property type="component" value="Unassembled WGS sequence"/>
</dbReference>